<dbReference type="Pfam" id="PF19698">
    <property type="entry name" value="DUF6197"/>
    <property type="match status" value="1"/>
</dbReference>
<dbReference type="EMBL" id="BONQ01000151">
    <property type="protein sequence ID" value="GIG51163.1"/>
    <property type="molecule type" value="Genomic_DNA"/>
</dbReference>
<feature type="compositionally biased region" description="Gly residues" evidence="1">
    <location>
        <begin position="274"/>
        <end position="284"/>
    </location>
</feature>
<sequence length="284" mass="30449">MHPTQIQVTDTVITARVTGLPAAGKASGADDSVRDALLAAGKYLSEHGWNQREYYADPNAVNPAACLVGALSMVCYGYPAADPSGNVTHPCWPTFATAVQQLNTYADDTFGEIGGVYGFNDVDGRTVGEVLAVLWEVALPMPAPWCECNDETMRLSQYKPFSAIGDGLTDQLHVSRMYTCRACGLYESAGVDNPDDQVVVRALHRVWLKQLPHEGDPHVAGTSEDCDACVEHCHCDSGFDECAYHTGNYSEDGDEYDDGKPSPWHVPGDPQFGTGQGSALGGAE</sequence>
<reference evidence="2" key="1">
    <citation type="submission" date="2021-01" db="EMBL/GenBank/DDBJ databases">
        <title>Whole genome shotgun sequence of Dactylosporangium siamense NBRC 106093.</title>
        <authorList>
            <person name="Komaki H."/>
            <person name="Tamura T."/>
        </authorList>
    </citation>
    <scope>NUCLEOTIDE SEQUENCE</scope>
    <source>
        <strain evidence="2">NBRC 106093</strain>
    </source>
</reference>
<proteinExistence type="predicted"/>
<dbReference type="AlphaFoldDB" id="A0A919UHZ0"/>
<dbReference type="InterPro" id="IPR045677">
    <property type="entry name" value="DUF6197"/>
</dbReference>
<evidence type="ECO:0000313" key="3">
    <source>
        <dbReference type="Proteomes" id="UP000660611"/>
    </source>
</evidence>
<keyword evidence="3" id="KW-1185">Reference proteome</keyword>
<organism evidence="2 3">
    <name type="scientific">Dactylosporangium siamense</name>
    <dbReference type="NCBI Taxonomy" id="685454"/>
    <lineage>
        <taxon>Bacteria</taxon>
        <taxon>Bacillati</taxon>
        <taxon>Actinomycetota</taxon>
        <taxon>Actinomycetes</taxon>
        <taxon>Micromonosporales</taxon>
        <taxon>Micromonosporaceae</taxon>
        <taxon>Dactylosporangium</taxon>
    </lineage>
</organism>
<gene>
    <name evidence="2" type="ORF">Dsi01nite_092040</name>
</gene>
<dbReference type="RefSeq" id="WP_203852784.1">
    <property type="nucleotide sequence ID" value="NZ_BAAAVW010000031.1"/>
</dbReference>
<accession>A0A919UHZ0</accession>
<evidence type="ECO:0000256" key="1">
    <source>
        <dbReference type="SAM" id="MobiDB-lite"/>
    </source>
</evidence>
<name>A0A919UHZ0_9ACTN</name>
<feature type="region of interest" description="Disordered" evidence="1">
    <location>
        <begin position="252"/>
        <end position="284"/>
    </location>
</feature>
<protein>
    <submittedName>
        <fullName evidence="2">Uncharacterized protein</fullName>
    </submittedName>
</protein>
<comment type="caution">
    <text evidence="2">The sequence shown here is derived from an EMBL/GenBank/DDBJ whole genome shotgun (WGS) entry which is preliminary data.</text>
</comment>
<evidence type="ECO:0000313" key="2">
    <source>
        <dbReference type="EMBL" id="GIG51163.1"/>
    </source>
</evidence>
<dbReference type="Proteomes" id="UP000660611">
    <property type="component" value="Unassembled WGS sequence"/>
</dbReference>